<evidence type="ECO:0000313" key="2">
    <source>
        <dbReference type="EMBL" id="MEO3690445.1"/>
    </source>
</evidence>
<keyword evidence="3" id="KW-1185">Reference proteome</keyword>
<organism evidence="2 3">
    <name type="scientific">Roseateles paludis</name>
    <dbReference type="NCBI Taxonomy" id="3145238"/>
    <lineage>
        <taxon>Bacteria</taxon>
        <taxon>Pseudomonadati</taxon>
        <taxon>Pseudomonadota</taxon>
        <taxon>Betaproteobacteria</taxon>
        <taxon>Burkholderiales</taxon>
        <taxon>Sphaerotilaceae</taxon>
        <taxon>Roseateles</taxon>
    </lineage>
</organism>
<protein>
    <submittedName>
        <fullName evidence="2">M64 family metallopeptidase</fullName>
    </submittedName>
</protein>
<proteinExistence type="predicted"/>
<comment type="caution">
    <text evidence="2">The sequence shown here is derived from an EMBL/GenBank/DDBJ whole genome shotgun (WGS) entry which is preliminary data.</text>
</comment>
<evidence type="ECO:0000256" key="1">
    <source>
        <dbReference type="SAM" id="SignalP"/>
    </source>
</evidence>
<dbReference type="Pfam" id="PF09471">
    <property type="entry name" value="Peptidase_M64"/>
    <property type="match status" value="1"/>
</dbReference>
<evidence type="ECO:0000313" key="3">
    <source>
        <dbReference type="Proteomes" id="UP001495147"/>
    </source>
</evidence>
<dbReference type="RefSeq" id="WP_347703275.1">
    <property type="nucleotide sequence ID" value="NZ_JBDPZD010000001.1"/>
</dbReference>
<dbReference type="Proteomes" id="UP001495147">
    <property type="component" value="Unassembled WGS sequence"/>
</dbReference>
<dbReference type="Gene3D" id="3.40.390.10">
    <property type="entry name" value="Collagenase (Catalytic Domain)"/>
    <property type="match status" value="1"/>
</dbReference>
<sequence>MKPLLPRRPSLHPACWGLAMLLALSACGGGGGSSGPTTTITTPEVPRVDPPVVTPVVKPPVIGTLAWPMTLDATHPAQMKLLATDPDGGAITWSVVCGARLKCKLEGDTLSLEVDATAPLGQSGVKITATNPKGLRDLAERNVIVWSRAVANHLGSLAGAPDRAGLHLLILGDGFTAAEQPVFHQAAYDMLAKFASLPEIAAHLDAWNIHVGEVDAAVSGIPRAGNHPPVPPPLGSELGCQGIVRLLCPNAGLALPMAAKLLPHYTKVMVIGNTTDYAGAGGDVSTVSLAPEARDVGVHELGHSFAGLADEYTDLQINYPYYEGTFPNITSYATREQVPWRVWIDAARPVPTPFPPPDDFDAVGLYPGGYYRATGYYRPTMDSFMYSLGKNIGAVNGEAWARNVYLKGGAWSAVEPASGTTLQRSAQPAGGWLFKATPLLGPKIVETRWYVNDIERTDLRGATQLRLLSAEPATVRVDLVDLTGRVRQDQGVVAGRGWSIQ</sequence>
<dbReference type="EMBL" id="JBDPZD010000001">
    <property type="protein sequence ID" value="MEO3690445.1"/>
    <property type="molecule type" value="Genomic_DNA"/>
</dbReference>
<gene>
    <name evidence="2" type="ORF">ABDJ85_03135</name>
</gene>
<name>A0ABV0FWZ7_9BURK</name>
<reference evidence="2 3" key="1">
    <citation type="submission" date="2024-05" db="EMBL/GenBank/DDBJ databases">
        <title>Roseateles sp. DJS-2-20 16S ribosomal RNA gene Genome sequencing and assembly.</title>
        <authorList>
            <person name="Woo H."/>
        </authorList>
    </citation>
    <scope>NUCLEOTIDE SEQUENCE [LARGE SCALE GENOMIC DNA]</scope>
    <source>
        <strain evidence="2 3">DJS-2-20</strain>
    </source>
</reference>
<dbReference type="InterPro" id="IPR024079">
    <property type="entry name" value="MetalloPept_cat_dom_sf"/>
</dbReference>
<dbReference type="InterPro" id="IPR019026">
    <property type="entry name" value="Peptidase_M64_IgA"/>
</dbReference>
<feature type="chain" id="PRO_5045963666" evidence="1">
    <location>
        <begin position="29"/>
        <end position="501"/>
    </location>
</feature>
<dbReference type="PROSITE" id="PS51257">
    <property type="entry name" value="PROKAR_LIPOPROTEIN"/>
    <property type="match status" value="1"/>
</dbReference>
<accession>A0ABV0FWZ7</accession>
<keyword evidence="1" id="KW-0732">Signal</keyword>
<feature type="signal peptide" evidence="1">
    <location>
        <begin position="1"/>
        <end position="28"/>
    </location>
</feature>